<proteinExistence type="predicted"/>
<feature type="compositionally biased region" description="Basic residues" evidence="1">
    <location>
        <begin position="134"/>
        <end position="220"/>
    </location>
</feature>
<reference evidence="3 4" key="1">
    <citation type="submission" date="2021-04" db="EMBL/GenBank/DDBJ databases">
        <authorList>
            <person name="Bliznina A."/>
        </authorList>
    </citation>
    <scope>NUCLEOTIDE SEQUENCE [LARGE SCALE GENOMIC DNA]</scope>
</reference>
<name>A0ABN7SND1_OIKDI</name>
<dbReference type="InterPro" id="IPR016187">
    <property type="entry name" value="CTDL_fold"/>
</dbReference>
<evidence type="ECO:0000259" key="2">
    <source>
        <dbReference type="Pfam" id="PF01826"/>
    </source>
</evidence>
<feature type="compositionally biased region" description="Low complexity" evidence="1">
    <location>
        <begin position="251"/>
        <end position="263"/>
    </location>
</feature>
<feature type="region of interest" description="Disordered" evidence="1">
    <location>
        <begin position="121"/>
        <end position="263"/>
    </location>
</feature>
<dbReference type="SUPFAM" id="SSF57567">
    <property type="entry name" value="Serine protease inhibitors"/>
    <property type="match status" value="1"/>
</dbReference>
<protein>
    <submittedName>
        <fullName evidence="3">Oidioi.mRNA.OKI2018_I69.chr1.g338.t1.cds</fullName>
    </submittedName>
</protein>
<evidence type="ECO:0000256" key="1">
    <source>
        <dbReference type="SAM" id="MobiDB-lite"/>
    </source>
</evidence>
<evidence type="ECO:0000313" key="3">
    <source>
        <dbReference type="EMBL" id="CAG5102515.1"/>
    </source>
</evidence>
<feature type="domain" description="TIL" evidence="2">
    <location>
        <begin position="26"/>
        <end position="78"/>
    </location>
</feature>
<feature type="compositionally biased region" description="Gly residues" evidence="1">
    <location>
        <begin position="236"/>
        <end position="250"/>
    </location>
</feature>
<dbReference type="Proteomes" id="UP001158576">
    <property type="component" value="Chromosome 1"/>
</dbReference>
<gene>
    <name evidence="3" type="ORF">OKIOD_LOCUS9103</name>
</gene>
<accession>A0ABN7SND1</accession>
<dbReference type="Pfam" id="PF01826">
    <property type="entry name" value="TIL"/>
    <property type="match status" value="1"/>
</dbReference>
<keyword evidence="4" id="KW-1185">Reference proteome</keyword>
<dbReference type="CDD" id="cd19941">
    <property type="entry name" value="TIL"/>
    <property type="match status" value="1"/>
</dbReference>
<dbReference type="EMBL" id="OU015566">
    <property type="protein sequence ID" value="CAG5102515.1"/>
    <property type="molecule type" value="Genomic_DNA"/>
</dbReference>
<dbReference type="InterPro" id="IPR002919">
    <property type="entry name" value="TIL_dom"/>
</dbReference>
<dbReference type="InterPro" id="IPR036084">
    <property type="entry name" value="Ser_inhib-like_sf"/>
</dbReference>
<organism evidence="3 4">
    <name type="scientific">Oikopleura dioica</name>
    <name type="common">Tunicate</name>
    <dbReference type="NCBI Taxonomy" id="34765"/>
    <lineage>
        <taxon>Eukaryota</taxon>
        <taxon>Metazoa</taxon>
        <taxon>Chordata</taxon>
        <taxon>Tunicata</taxon>
        <taxon>Appendicularia</taxon>
        <taxon>Copelata</taxon>
        <taxon>Oikopleuridae</taxon>
        <taxon>Oikopleura</taxon>
    </lineage>
</organism>
<sequence length="694" mass="77198">MKLTYLAGSVAVAEAWEWSLVDEVTCLENSSYQECGTDREICGGMEHMEMSSDCYRGCFCDDGYIQTRAGVCIPEADCSPAGEITCLVAQFESYLTFFGFDATLISGFDWTWSGLGNHCDTPTPPSPWTPKTPKTPKTKTPKTKTPKTKTPKTKTPKTKTPKTKTPKTKTPKTKTPKTKTPKTKTPKTKTPKTKTPKTKTPKSGKTKTPKSGKGKSGRRRREIDSPQPRFSRSGTGKSGKSGKGKSGYGKSGTPKSPKSGYGSPSPQICYPNYLENFCSYIISNYGGDHVDRLSALCYGPFFATTLNNVLYIQQFTATFGISYSQLFCPVFDSGNFFIDLTTINFADFNLDIDVNIDYNINLITHVNTYQNVMIEFIQSCGFTGVIEKILIQLTMEFNWNDFYGEFEAVFEFFTSSIAEMLLDVDFVAQIVLVDADVVASLGNVITVFISQNIEVFFTTNIEFSIGGNFDWDCSNDGWCFTPPQIPVPYESAAIACESIGGQVAGSDHLDFISGMGQVTGHEFWMHFDVSNACSYMSGLSNWNMNLNAFVSHEHGYIDVGHSDKECSFICTKPQAPLPPVPPEGGVDFCHSIIGGKFEQYMWAVGSWTEMNDSDREFYPASTDAETFDKLSVIRYESDCGMFKFSLKCLKNNSDNLYYWMPCNSIRCSGFDREIWLTEEKLNGIIDGSYQMNCN</sequence>
<evidence type="ECO:0000313" key="4">
    <source>
        <dbReference type="Proteomes" id="UP001158576"/>
    </source>
</evidence>
<dbReference type="Gene3D" id="2.10.25.10">
    <property type="entry name" value="Laminin"/>
    <property type="match status" value="1"/>
</dbReference>
<dbReference type="SUPFAM" id="SSF56436">
    <property type="entry name" value="C-type lectin-like"/>
    <property type="match status" value="1"/>
</dbReference>